<protein>
    <submittedName>
        <fullName evidence="3">Uncharacterized protein</fullName>
    </submittedName>
</protein>
<dbReference type="InterPro" id="IPR052593">
    <property type="entry name" value="MT-associated_AKAP9-binding"/>
</dbReference>
<dbReference type="Gene3D" id="1.10.287.1490">
    <property type="match status" value="1"/>
</dbReference>
<evidence type="ECO:0000256" key="1">
    <source>
        <dbReference type="SAM" id="Coils"/>
    </source>
</evidence>
<dbReference type="GO" id="GO:0007098">
    <property type="term" value="P:centrosome cycle"/>
    <property type="evidence" value="ECO:0007669"/>
    <property type="project" value="TreeGrafter"/>
</dbReference>
<dbReference type="KEGG" id="gsl:Gasu_56600"/>
<dbReference type="GO" id="GO:0060090">
    <property type="term" value="F:molecular adaptor activity"/>
    <property type="evidence" value="ECO:0007669"/>
    <property type="project" value="TreeGrafter"/>
</dbReference>
<keyword evidence="4" id="KW-1185">Reference proteome</keyword>
<dbReference type="EMBL" id="KB454543">
    <property type="protein sequence ID" value="EME26763.1"/>
    <property type="molecule type" value="Genomic_DNA"/>
</dbReference>
<accession>M2XSX0</accession>
<proteinExistence type="predicted"/>
<dbReference type="STRING" id="130081.M2XSX0"/>
<dbReference type="AlphaFoldDB" id="M2XSX0"/>
<dbReference type="GO" id="GO:0090063">
    <property type="term" value="P:positive regulation of microtubule nucleation"/>
    <property type="evidence" value="ECO:0007669"/>
    <property type="project" value="TreeGrafter"/>
</dbReference>
<dbReference type="Proteomes" id="UP000030680">
    <property type="component" value="Unassembled WGS sequence"/>
</dbReference>
<reference evidence="4" key="1">
    <citation type="journal article" date="2013" name="Science">
        <title>Gene transfer from bacteria and archaea facilitated evolution of an extremophilic eukaryote.</title>
        <authorList>
            <person name="Schonknecht G."/>
            <person name="Chen W.H."/>
            <person name="Ternes C.M."/>
            <person name="Barbier G.G."/>
            <person name="Shrestha R.P."/>
            <person name="Stanke M."/>
            <person name="Brautigam A."/>
            <person name="Baker B.J."/>
            <person name="Banfield J.F."/>
            <person name="Garavito R.M."/>
            <person name="Carr K."/>
            <person name="Wilkerson C."/>
            <person name="Rensing S.A."/>
            <person name="Gagneul D."/>
            <person name="Dickenson N.E."/>
            <person name="Oesterhelt C."/>
            <person name="Lercher M.J."/>
            <person name="Weber A.P."/>
        </authorList>
    </citation>
    <scope>NUCLEOTIDE SEQUENCE [LARGE SCALE GENOMIC DNA]</scope>
    <source>
        <strain evidence="4">074W</strain>
    </source>
</reference>
<feature type="coiled-coil region" evidence="1">
    <location>
        <begin position="221"/>
        <end position="388"/>
    </location>
</feature>
<organism evidence="3 4">
    <name type="scientific">Galdieria sulphuraria</name>
    <name type="common">Red alga</name>
    <dbReference type="NCBI Taxonomy" id="130081"/>
    <lineage>
        <taxon>Eukaryota</taxon>
        <taxon>Rhodophyta</taxon>
        <taxon>Bangiophyceae</taxon>
        <taxon>Galdieriales</taxon>
        <taxon>Galdieriaceae</taxon>
        <taxon>Galdieria</taxon>
    </lineage>
</organism>
<dbReference type="GO" id="GO:0005813">
    <property type="term" value="C:centrosome"/>
    <property type="evidence" value="ECO:0007669"/>
    <property type="project" value="TreeGrafter"/>
</dbReference>
<feature type="compositionally biased region" description="Basic and acidic residues" evidence="2">
    <location>
        <begin position="11"/>
        <end position="35"/>
    </location>
</feature>
<evidence type="ECO:0000256" key="2">
    <source>
        <dbReference type="SAM" id="MobiDB-lite"/>
    </source>
</evidence>
<dbReference type="PANTHER" id="PTHR46501">
    <property type="entry name" value="MYOMEGALIN"/>
    <property type="match status" value="1"/>
</dbReference>
<dbReference type="GeneID" id="17085717"/>
<dbReference type="PANTHER" id="PTHR46501:SF10">
    <property type="entry name" value="CENTROSOMIN"/>
    <property type="match status" value="1"/>
</dbReference>
<name>M2XSX0_GALSU</name>
<dbReference type="GO" id="GO:1903358">
    <property type="term" value="P:regulation of Golgi organization"/>
    <property type="evidence" value="ECO:0007669"/>
    <property type="project" value="TreeGrafter"/>
</dbReference>
<dbReference type="GO" id="GO:0005794">
    <property type="term" value="C:Golgi apparatus"/>
    <property type="evidence" value="ECO:0007669"/>
    <property type="project" value="TreeGrafter"/>
</dbReference>
<keyword evidence="1" id="KW-0175">Coiled coil</keyword>
<dbReference type="OrthoDB" id="10309309at2759"/>
<gene>
    <name evidence="3" type="ORF">Gasu_56600</name>
</gene>
<evidence type="ECO:0000313" key="4">
    <source>
        <dbReference type="Proteomes" id="UP000030680"/>
    </source>
</evidence>
<dbReference type="RefSeq" id="XP_005703283.1">
    <property type="nucleotide sequence ID" value="XM_005703226.1"/>
</dbReference>
<dbReference type="Gramene" id="EME26763">
    <property type="protein sequence ID" value="EME26763"/>
    <property type="gene ID" value="Gasu_56600"/>
</dbReference>
<feature type="region of interest" description="Disordered" evidence="2">
    <location>
        <begin position="393"/>
        <end position="420"/>
    </location>
</feature>
<sequence>MFSWPPNYEEQQDRRVSMTSMKRDKYEEHSKKADENSETVLESFVEIQDLSQGKKKSDLAFSSKSSATFSVRSFNQTKNINCTGEEQPLLPPHGTIVHLYSSEDSQLLCAKCVNEVWYLDYENSGETGLPATQFILMRANGCLGFRSCVANGCLLQCNTKHELRFTNPKFELWEKWEYENNGIRNAKFKKIFIPLRIVPFSLKASSREELLEAWEQSQKSLDQSRARERSLQDERNKLTEEIEQLKRKIQDLETEKRDLVTENKNRTNELKSLQIQLEKLENSYHRTSLNYNSSLDHIHSLQKRVEELDTQNKTLQEQIQEQSNLVELWSERCKAEEEYKNDFSRRLQVKEEQVSELEVEVMNLKEQVKSKERLLVAAQKNLRSLRETLSNVDISETSKRKKSEHEYNSSIPDIPGNIDI</sequence>
<evidence type="ECO:0000313" key="3">
    <source>
        <dbReference type="EMBL" id="EME26763.1"/>
    </source>
</evidence>
<feature type="region of interest" description="Disordered" evidence="2">
    <location>
        <begin position="1"/>
        <end position="38"/>
    </location>
</feature>